<organism evidence="2 3">
    <name type="scientific">Skeletonema marinoi</name>
    <dbReference type="NCBI Taxonomy" id="267567"/>
    <lineage>
        <taxon>Eukaryota</taxon>
        <taxon>Sar</taxon>
        <taxon>Stramenopiles</taxon>
        <taxon>Ochrophyta</taxon>
        <taxon>Bacillariophyta</taxon>
        <taxon>Coscinodiscophyceae</taxon>
        <taxon>Thalassiosirophycidae</taxon>
        <taxon>Thalassiosirales</taxon>
        <taxon>Skeletonemataceae</taxon>
        <taxon>Skeletonema</taxon>
        <taxon>Skeletonema marinoi-dohrnii complex</taxon>
    </lineage>
</organism>
<evidence type="ECO:0000313" key="2">
    <source>
        <dbReference type="EMBL" id="KAK1739578.1"/>
    </source>
</evidence>
<evidence type="ECO:0000256" key="1">
    <source>
        <dbReference type="SAM" id="MobiDB-lite"/>
    </source>
</evidence>
<protein>
    <submittedName>
        <fullName evidence="2">Uncharacterized protein</fullName>
    </submittedName>
</protein>
<feature type="region of interest" description="Disordered" evidence="1">
    <location>
        <begin position="1"/>
        <end position="24"/>
    </location>
</feature>
<accession>A0AAD8Y5J4</accession>
<evidence type="ECO:0000313" key="3">
    <source>
        <dbReference type="Proteomes" id="UP001224775"/>
    </source>
</evidence>
<sequence length="793" mass="93119">MDHNSPTIEQRTMEEAATASTDWIGLGDRSHPNLELVDKLKRELTYDGHENDLRELEKAHFEGFPEFTVILNRVKGLEKMNRGDRSHPNLVRLDELMKKLTYHGWRDDVQEAEKEHQSNNIIFDVKIKLIERKQKISVGDRSDEDLKFLDSLRLSYPGWETHRQRLVGLYIKGFDLTDDEKFCLSERQRMYVGDRSHPRLAALDSLRLTYPGCEKDIEDYEFKHVGAFSYCEGRLDDSAEYLAIFKRKQQDYATGKVDLSWMHPIQRTIVETQWTFPGWKHEVQQVRGSTSDFSHVLEDFQLKQMIHDEDYSRHPMLIKLKSMQLSYPGWEKDMKDCRRQLTSYLGRYLFESSVEGMLTKQHVYNGYLRSMIRDTKEEKEVKSSMEESATTSADWIGLGDRSHPNLRHVDILKKKLTYEGHGKDLKELEKAHFTKGGLGFKNILHRIRETENLSKGDRSHPNLVRLDKLMKKLTYDGWRDDVQEAEKKHLYSPFDFEYVVRRIERKQKVSVGDRSDKDLKFLDSLRLTYPGWEKDWQQAFDHYIGGFTLRCFGFKFCLTEKQRMHEGDRSHPRLVALDSLKLTYPGWQKDAHKYEQKHVCLGLNGFEMLIGSPADTAIAILKSKQQRYCGIKGASWMLPDQRTIVNTQWTFPGCKEQVKYVLGSTSQNFAGTLEHFQLRQMMHDEDYSNHPLLIKLKSMKFSYPGWEKDIDNAKRELYSSTTMWKDSHERNMQEMQNKQTVYDGYVRSLKKETMTMGEQKEEEETGLKECVICWSAPRTHVFASTMAIEVFMP</sequence>
<comment type="caution">
    <text evidence="2">The sequence shown here is derived from an EMBL/GenBank/DDBJ whole genome shotgun (WGS) entry which is preliminary data.</text>
</comment>
<feature type="compositionally biased region" description="Polar residues" evidence="1">
    <location>
        <begin position="1"/>
        <end position="10"/>
    </location>
</feature>
<gene>
    <name evidence="2" type="ORF">QTG54_009337</name>
</gene>
<proteinExistence type="predicted"/>
<dbReference type="EMBL" id="JATAAI010000017">
    <property type="protein sequence ID" value="KAK1739578.1"/>
    <property type="molecule type" value="Genomic_DNA"/>
</dbReference>
<reference evidence="2" key="1">
    <citation type="submission" date="2023-06" db="EMBL/GenBank/DDBJ databases">
        <title>Survivors Of The Sea: Transcriptome response of Skeletonema marinoi to long-term dormancy.</title>
        <authorList>
            <person name="Pinder M.I.M."/>
            <person name="Kourtchenko O."/>
            <person name="Robertson E.K."/>
            <person name="Larsson T."/>
            <person name="Maumus F."/>
            <person name="Osuna-Cruz C.M."/>
            <person name="Vancaester E."/>
            <person name="Stenow R."/>
            <person name="Vandepoele K."/>
            <person name="Ploug H."/>
            <person name="Bruchert V."/>
            <person name="Godhe A."/>
            <person name="Topel M."/>
        </authorList>
    </citation>
    <scope>NUCLEOTIDE SEQUENCE</scope>
    <source>
        <strain evidence="2">R05AC</strain>
    </source>
</reference>
<dbReference type="AlphaFoldDB" id="A0AAD8Y5J4"/>
<name>A0AAD8Y5J4_9STRA</name>
<dbReference type="Proteomes" id="UP001224775">
    <property type="component" value="Unassembled WGS sequence"/>
</dbReference>
<keyword evidence="3" id="KW-1185">Reference proteome</keyword>